<reference evidence="1 2" key="1">
    <citation type="journal article" date="2007" name="Int. J. Syst. Evol. Microbiol.">
        <title>Paenibacillus ginsengarvi sp. nov., isolated from soil from ginseng cultivation.</title>
        <authorList>
            <person name="Yoon M.H."/>
            <person name="Ten L.N."/>
            <person name="Im W.T."/>
        </authorList>
    </citation>
    <scope>NUCLEOTIDE SEQUENCE [LARGE SCALE GENOMIC DNA]</scope>
    <source>
        <strain evidence="1 2">KCTC 13059</strain>
    </source>
</reference>
<comment type="caution">
    <text evidence="1">The sequence shown here is derived from an EMBL/GenBank/DDBJ whole genome shotgun (WGS) entry which is preliminary data.</text>
</comment>
<dbReference type="InterPro" id="IPR002838">
    <property type="entry name" value="AIM24"/>
</dbReference>
<dbReference type="EMBL" id="RBAH01000012">
    <property type="protein sequence ID" value="RKN82211.1"/>
    <property type="molecule type" value="Genomic_DNA"/>
</dbReference>
<dbReference type="SUPFAM" id="SSF51219">
    <property type="entry name" value="TRAP-like"/>
    <property type="match status" value="1"/>
</dbReference>
<keyword evidence="2" id="KW-1185">Reference proteome</keyword>
<organism evidence="1 2">
    <name type="scientific">Paenibacillus ginsengarvi</name>
    <dbReference type="NCBI Taxonomy" id="400777"/>
    <lineage>
        <taxon>Bacteria</taxon>
        <taxon>Bacillati</taxon>
        <taxon>Bacillota</taxon>
        <taxon>Bacilli</taxon>
        <taxon>Bacillales</taxon>
        <taxon>Paenibacillaceae</taxon>
        <taxon>Paenibacillus</taxon>
    </lineage>
</organism>
<dbReference type="InterPro" id="IPR036983">
    <property type="entry name" value="AIM24_sf"/>
</dbReference>
<name>A0A3B0CC85_9BACL</name>
<proteinExistence type="predicted"/>
<dbReference type="InterPro" id="IPR016031">
    <property type="entry name" value="Trp_RNA-bd_attenuator-like_dom"/>
</dbReference>
<dbReference type="AlphaFoldDB" id="A0A3B0CC85"/>
<dbReference type="Proteomes" id="UP000282311">
    <property type="component" value="Unassembled WGS sequence"/>
</dbReference>
<gene>
    <name evidence="1" type="ORF">D7M11_17875</name>
</gene>
<evidence type="ECO:0008006" key="3">
    <source>
        <dbReference type="Google" id="ProtNLM"/>
    </source>
</evidence>
<evidence type="ECO:0000313" key="2">
    <source>
        <dbReference type="Proteomes" id="UP000282311"/>
    </source>
</evidence>
<dbReference type="Pfam" id="PF01987">
    <property type="entry name" value="AIM24"/>
    <property type="match status" value="1"/>
</dbReference>
<dbReference type="Gene3D" id="3.60.160.10">
    <property type="entry name" value="Mitochondrial biogenesis AIM24"/>
    <property type="match status" value="1"/>
</dbReference>
<evidence type="ECO:0000313" key="1">
    <source>
        <dbReference type="EMBL" id="RKN82211.1"/>
    </source>
</evidence>
<protein>
    <recommendedName>
        <fullName evidence="3">AIM24 family protein</fullName>
    </recommendedName>
</protein>
<sequence length="237" mass="26736">MEIRTDSLNGAGRAPHQSFADLALEPGEALHVLHPQQIVAFRGESPQREDKLMNLKGMYRKKKLIRSRLTGPASMLLALPAGYTLQTLTLRESEDLLFEFRHLLFYTEGVEMKSVMLSFKNMIATKDVMRLKFSGEGSIGIMCAGPLREWKLDPEVASYIDTRSLIAYPHNAKIDLSVYGNHLASQHMHYQWKMTGSGSALLQAGRPDAQLEQFVGQDSLMKRLLREIVPFGGVWFK</sequence>
<accession>A0A3B0CC85</accession>
<dbReference type="OrthoDB" id="2632108at2"/>
<dbReference type="RefSeq" id="WP_120748594.1">
    <property type="nucleotide sequence ID" value="NZ_RBAH01000012.1"/>
</dbReference>